<sequence>MVLITYLNRSSFRDLTPITDDTFVNYGKMNINYNVGHGQFRAQEISGTGAKEMNDHIYMTRMSQTTNKDAFQA</sequence>
<dbReference type="EMBL" id="JANLCJ010000152">
    <property type="protein sequence ID" value="MCS5736746.1"/>
    <property type="molecule type" value="Genomic_DNA"/>
</dbReference>
<organism evidence="1 2">
    <name type="scientific">Herbiconiux daphne</name>
    <dbReference type="NCBI Taxonomy" id="2970914"/>
    <lineage>
        <taxon>Bacteria</taxon>
        <taxon>Bacillati</taxon>
        <taxon>Actinomycetota</taxon>
        <taxon>Actinomycetes</taxon>
        <taxon>Micrococcales</taxon>
        <taxon>Microbacteriaceae</taxon>
        <taxon>Herbiconiux</taxon>
    </lineage>
</organism>
<reference evidence="1" key="1">
    <citation type="submission" date="2022-08" db="EMBL/GenBank/DDBJ databases">
        <authorList>
            <person name="Deng Y."/>
            <person name="Han X.-F."/>
            <person name="Zhang Y.-Q."/>
        </authorList>
    </citation>
    <scope>NUCLEOTIDE SEQUENCE</scope>
    <source>
        <strain evidence="1">CPCC 203386</strain>
    </source>
</reference>
<keyword evidence="2" id="KW-1185">Reference proteome</keyword>
<name>A0ABT2H9W4_9MICO</name>
<dbReference type="Proteomes" id="UP001165586">
    <property type="component" value="Unassembled WGS sequence"/>
</dbReference>
<feature type="non-terminal residue" evidence="1">
    <location>
        <position position="1"/>
    </location>
</feature>
<protein>
    <submittedName>
        <fullName evidence="1">Uncharacterized protein</fullName>
    </submittedName>
</protein>
<evidence type="ECO:0000313" key="2">
    <source>
        <dbReference type="Proteomes" id="UP001165586"/>
    </source>
</evidence>
<comment type="caution">
    <text evidence="1">The sequence shown here is derived from an EMBL/GenBank/DDBJ whole genome shotgun (WGS) entry which is preliminary data.</text>
</comment>
<proteinExistence type="predicted"/>
<evidence type="ECO:0000313" key="1">
    <source>
        <dbReference type="EMBL" id="MCS5736746.1"/>
    </source>
</evidence>
<gene>
    <name evidence="1" type="ORF">N1032_23730</name>
</gene>
<dbReference type="RefSeq" id="WP_259542837.1">
    <property type="nucleotide sequence ID" value="NZ_JANLCJ010000152.1"/>
</dbReference>
<accession>A0ABT2H9W4</accession>